<dbReference type="InterPro" id="IPR050793">
    <property type="entry name" value="CMP-NeuNAc_synthase"/>
</dbReference>
<dbReference type="NCBIfam" id="NF007019">
    <property type="entry name" value="PRK09484.1"/>
    <property type="match status" value="1"/>
</dbReference>
<evidence type="ECO:0000256" key="12">
    <source>
        <dbReference type="PIRSR" id="PIRSR006118-2"/>
    </source>
</evidence>
<comment type="similarity">
    <text evidence="3 11">Belongs to the KdsC family.</text>
</comment>
<dbReference type="EMBL" id="JACNFK010000016">
    <property type="protein sequence ID" value="MBC8519148.1"/>
    <property type="molecule type" value="Genomic_DNA"/>
</dbReference>
<dbReference type="SUPFAM" id="SSF56784">
    <property type="entry name" value="HAD-like"/>
    <property type="match status" value="1"/>
</dbReference>
<feature type="binding site" evidence="12">
    <location>
        <position position="22"/>
    </location>
    <ligand>
        <name>Mg(2+)</name>
        <dbReference type="ChEBI" id="CHEBI:18420"/>
    </ligand>
</feature>
<name>A0A8J6P6L1_9GAMM</name>
<keyword evidence="7 11" id="KW-0479">Metal-binding</keyword>
<dbReference type="SFLD" id="SFLDG01136">
    <property type="entry name" value="C1.6:_Phosphoserine_Phosphatas"/>
    <property type="match status" value="1"/>
</dbReference>
<reference evidence="13 14" key="1">
    <citation type="submission" date="2020-08" db="EMBL/GenBank/DDBJ databases">
        <title>Bridging the membrane lipid divide: bacteria of the FCB group superphylum have the potential to synthesize archaeal ether lipids.</title>
        <authorList>
            <person name="Villanueva L."/>
            <person name="Von Meijenfeldt F.A.B."/>
            <person name="Westbye A.B."/>
            <person name="Yadav S."/>
            <person name="Hopmans E.C."/>
            <person name="Dutilh B.E."/>
            <person name="Sinninghe Damste J.S."/>
        </authorList>
    </citation>
    <scope>NUCLEOTIDE SEQUENCE [LARGE SCALE GENOMIC DNA]</scope>
    <source>
        <strain evidence="13">NIOZ-UU100</strain>
    </source>
</reference>
<evidence type="ECO:0000256" key="9">
    <source>
        <dbReference type="ARBA" id="ARBA00022842"/>
    </source>
</evidence>
<dbReference type="GO" id="GO:0009103">
    <property type="term" value="P:lipopolysaccharide biosynthetic process"/>
    <property type="evidence" value="ECO:0007669"/>
    <property type="project" value="UniProtKB-UniRule"/>
</dbReference>
<dbReference type="GO" id="GO:0019143">
    <property type="term" value="F:3-deoxy-manno-octulosonate-8-phosphatase activity"/>
    <property type="evidence" value="ECO:0007669"/>
    <property type="project" value="UniProtKB-UniRule"/>
</dbReference>
<dbReference type="Pfam" id="PF08282">
    <property type="entry name" value="Hydrolase_3"/>
    <property type="match status" value="1"/>
</dbReference>
<evidence type="ECO:0000256" key="5">
    <source>
        <dbReference type="ARBA" id="ARBA00013066"/>
    </source>
</evidence>
<dbReference type="Gene3D" id="3.40.50.1000">
    <property type="entry name" value="HAD superfamily/HAD-like"/>
    <property type="match status" value="1"/>
</dbReference>
<feature type="binding site" evidence="12">
    <location>
        <position position="24"/>
    </location>
    <ligand>
        <name>substrate</name>
    </ligand>
</feature>
<dbReference type="CDD" id="cd01630">
    <property type="entry name" value="HAD_KDO-like"/>
    <property type="match status" value="1"/>
</dbReference>
<dbReference type="SFLD" id="SFLDG01138">
    <property type="entry name" value="C1.6.2:_Deoxy-d-mannose-octulo"/>
    <property type="match status" value="1"/>
</dbReference>
<keyword evidence="8 11" id="KW-0378">Hydrolase</keyword>
<dbReference type="InterPro" id="IPR036412">
    <property type="entry name" value="HAD-like_sf"/>
</dbReference>
<dbReference type="FunFam" id="3.40.50.1000:FF:000029">
    <property type="entry name" value="3-deoxy-D-manno-octulosonate 8-phosphate phosphatase KdsC"/>
    <property type="match status" value="1"/>
</dbReference>
<dbReference type="NCBIfam" id="TIGR01662">
    <property type="entry name" value="HAD-SF-IIIA"/>
    <property type="match status" value="1"/>
</dbReference>
<dbReference type="Proteomes" id="UP000654401">
    <property type="component" value="Unassembled WGS sequence"/>
</dbReference>
<dbReference type="AlphaFoldDB" id="A0A8J6P6L1"/>
<protein>
    <recommendedName>
        <fullName evidence="6 11">3-deoxy-D-manno-octulosonate 8-phosphate phosphatase KdsC</fullName>
        <ecNumber evidence="5 11">3.1.3.45</ecNumber>
    </recommendedName>
    <alternativeName>
        <fullName evidence="10 11">KDO 8-P phosphatase</fullName>
    </alternativeName>
</protein>
<gene>
    <name evidence="13" type="primary">kdsC</name>
    <name evidence="13" type="ORF">H8D24_01885</name>
</gene>
<evidence type="ECO:0000313" key="13">
    <source>
        <dbReference type="EMBL" id="MBC8519148.1"/>
    </source>
</evidence>
<organism evidence="13 14">
    <name type="scientific">Candidatus Thiopontia autotrophica</name>
    <dbReference type="NCBI Taxonomy" id="2841688"/>
    <lineage>
        <taxon>Bacteria</taxon>
        <taxon>Pseudomonadati</taxon>
        <taxon>Pseudomonadota</taxon>
        <taxon>Gammaproteobacteria</taxon>
        <taxon>Candidatus Thiopontia</taxon>
    </lineage>
</organism>
<evidence type="ECO:0000256" key="11">
    <source>
        <dbReference type="PIRNR" id="PIRNR006118"/>
    </source>
</evidence>
<comment type="function">
    <text evidence="11">Catalyzes the hydrolysis of 3-deoxy-D-manno-octulosonate 8-phosphate (KDO 8-P) to 3-deoxy-D-manno-octulosonate (KDO) and inorganic phosphate.</text>
</comment>
<keyword evidence="9 11" id="KW-0460">Magnesium</keyword>
<evidence type="ECO:0000256" key="10">
    <source>
        <dbReference type="ARBA" id="ARBA00031051"/>
    </source>
</evidence>
<sequence length="183" mass="19898">MTIEISSELRARAEKIKLVIFDVDGVLTDGRLFFGDDGQEYKAFHSRDGLGMKMLMRSGVEVAVITARSSNVVAHRMKNLGIRHFYQGQSDKVPAFLGIADEMSLEHDAIAYVGDDIIDLPVMSRVGLAIAVADAHPEVCSRSHWVTRQQGGHGAARDACELIMEAQGSLQPMIEGQVAGTSN</sequence>
<dbReference type="GO" id="GO:0046872">
    <property type="term" value="F:metal ion binding"/>
    <property type="evidence" value="ECO:0007669"/>
    <property type="project" value="UniProtKB-UniRule"/>
</dbReference>
<proteinExistence type="inferred from homology"/>
<dbReference type="PANTHER" id="PTHR21485">
    <property type="entry name" value="HAD SUPERFAMILY MEMBERS CMAS AND KDSC"/>
    <property type="match status" value="1"/>
</dbReference>
<dbReference type="InterPro" id="IPR010023">
    <property type="entry name" value="KdsC_fam"/>
</dbReference>
<dbReference type="GO" id="GO:0008781">
    <property type="term" value="F:N-acylneuraminate cytidylyltransferase activity"/>
    <property type="evidence" value="ECO:0007669"/>
    <property type="project" value="TreeGrafter"/>
</dbReference>
<dbReference type="InterPro" id="IPR023214">
    <property type="entry name" value="HAD_sf"/>
</dbReference>
<comment type="catalytic activity">
    <reaction evidence="1 11">
        <text>3-deoxy-alpha-D-manno-2-octulosonate-8-phosphate + H2O = 3-deoxy-alpha-D-manno-oct-2-ulosonate + phosphate</text>
        <dbReference type="Rhea" id="RHEA:11500"/>
        <dbReference type="ChEBI" id="CHEBI:15377"/>
        <dbReference type="ChEBI" id="CHEBI:43474"/>
        <dbReference type="ChEBI" id="CHEBI:85985"/>
        <dbReference type="ChEBI" id="CHEBI:85986"/>
        <dbReference type="EC" id="3.1.3.45"/>
    </reaction>
</comment>
<dbReference type="EC" id="3.1.3.45" evidence="5 11"/>
<accession>A0A8J6P6L1</accession>
<evidence type="ECO:0000256" key="4">
    <source>
        <dbReference type="ARBA" id="ARBA00011881"/>
    </source>
</evidence>
<evidence type="ECO:0000256" key="2">
    <source>
        <dbReference type="ARBA" id="ARBA00001946"/>
    </source>
</evidence>
<evidence type="ECO:0000256" key="6">
    <source>
        <dbReference type="ARBA" id="ARBA00020092"/>
    </source>
</evidence>
<evidence type="ECO:0000256" key="8">
    <source>
        <dbReference type="ARBA" id="ARBA00022801"/>
    </source>
</evidence>
<keyword evidence="11" id="KW-0448">Lipopolysaccharide biosynthesis</keyword>
<comment type="subunit">
    <text evidence="4 11">Homotetramer.</text>
</comment>
<evidence type="ECO:0000256" key="3">
    <source>
        <dbReference type="ARBA" id="ARBA00005893"/>
    </source>
</evidence>
<evidence type="ECO:0000256" key="7">
    <source>
        <dbReference type="ARBA" id="ARBA00022723"/>
    </source>
</evidence>
<dbReference type="SFLD" id="SFLDS00003">
    <property type="entry name" value="Haloacid_Dehalogenase"/>
    <property type="match status" value="1"/>
</dbReference>
<dbReference type="PIRSF" id="PIRSF006118">
    <property type="entry name" value="KDO8-P_Ptase"/>
    <property type="match status" value="1"/>
</dbReference>
<dbReference type="InterPro" id="IPR006549">
    <property type="entry name" value="HAD-SF_hydro_IIIA"/>
</dbReference>
<comment type="caution">
    <text evidence="13">The sequence shown here is derived from an EMBL/GenBank/DDBJ whole genome shotgun (WGS) entry which is preliminary data.</text>
</comment>
<feature type="binding site" evidence="12">
    <location>
        <position position="115"/>
    </location>
    <ligand>
        <name>Mg(2+)</name>
        <dbReference type="ChEBI" id="CHEBI:18420"/>
    </ligand>
</feature>
<evidence type="ECO:0000256" key="1">
    <source>
        <dbReference type="ARBA" id="ARBA00000898"/>
    </source>
</evidence>
<dbReference type="NCBIfam" id="TIGR01670">
    <property type="entry name" value="KdsC-phosphatas"/>
    <property type="match status" value="1"/>
</dbReference>
<evidence type="ECO:0000313" key="14">
    <source>
        <dbReference type="Proteomes" id="UP000654401"/>
    </source>
</evidence>
<dbReference type="PANTHER" id="PTHR21485:SF3">
    <property type="entry name" value="N-ACYLNEURAMINATE CYTIDYLYLTRANSFERASE"/>
    <property type="match status" value="1"/>
</dbReference>
<comment type="cofactor">
    <cofactor evidence="2 11 12">
        <name>Mg(2+)</name>
        <dbReference type="ChEBI" id="CHEBI:18420"/>
    </cofactor>
</comment>